<dbReference type="GO" id="GO:0046872">
    <property type="term" value="F:metal ion binding"/>
    <property type="evidence" value="ECO:0007669"/>
    <property type="project" value="UniProtKB-KW"/>
</dbReference>
<feature type="transmembrane region" description="Helical" evidence="4">
    <location>
        <begin position="117"/>
        <end position="136"/>
    </location>
</feature>
<dbReference type="SUPFAM" id="SSF49503">
    <property type="entry name" value="Cupredoxins"/>
    <property type="match status" value="1"/>
</dbReference>
<comment type="caution">
    <text evidence="6">The sequence shown here is derived from an EMBL/GenBank/DDBJ whole genome shotgun (WGS) entry which is preliminary data.</text>
</comment>
<dbReference type="OrthoDB" id="9816061at2"/>
<evidence type="ECO:0000256" key="4">
    <source>
        <dbReference type="SAM" id="Phobius"/>
    </source>
</evidence>
<keyword evidence="4" id="KW-1133">Transmembrane helix</keyword>
<dbReference type="InterPro" id="IPR028096">
    <property type="entry name" value="EfeO_Cupredoxin"/>
</dbReference>
<dbReference type="Pfam" id="PF13473">
    <property type="entry name" value="Cupredoxin_1"/>
    <property type="match status" value="1"/>
</dbReference>
<dbReference type="InterPro" id="IPR008972">
    <property type="entry name" value="Cupredoxin"/>
</dbReference>
<feature type="region of interest" description="Disordered" evidence="3">
    <location>
        <begin position="183"/>
        <end position="205"/>
    </location>
</feature>
<evidence type="ECO:0000313" key="6">
    <source>
        <dbReference type="EMBL" id="EXX87950.1"/>
    </source>
</evidence>
<feature type="transmembrane region" description="Helical" evidence="4">
    <location>
        <begin position="6"/>
        <end position="23"/>
    </location>
</feature>
<feature type="transmembrane region" description="Helical" evidence="4">
    <location>
        <begin position="35"/>
        <end position="54"/>
    </location>
</feature>
<feature type="domain" description="EfeO-type cupredoxin-like" evidence="5">
    <location>
        <begin position="206"/>
        <end position="284"/>
    </location>
</feature>
<evidence type="ECO:0000256" key="2">
    <source>
        <dbReference type="ARBA" id="ARBA00023008"/>
    </source>
</evidence>
<dbReference type="Proteomes" id="UP000053750">
    <property type="component" value="Unassembled WGS sequence"/>
</dbReference>
<reference evidence="6 7" key="1">
    <citation type="submission" date="2014-02" db="EMBL/GenBank/DDBJ databases">
        <title>Genome sequence of Paenibacillus darwinianus reveals adaptive mechanisms for survival in Antarctic soils.</title>
        <authorList>
            <person name="Dsouza M."/>
            <person name="Taylor M.W."/>
            <person name="Turner S.J."/>
            <person name="Aislabie J."/>
        </authorList>
    </citation>
    <scope>NUCLEOTIDE SEQUENCE [LARGE SCALE GENOMIC DNA]</scope>
    <source>
        <strain evidence="6 7">CE1</strain>
    </source>
</reference>
<evidence type="ECO:0000256" key="1">
    <source>
        <dbReference type="ARBA" id="ARBA00022723"/>
    </source>
</evidence>
<keyword evidence="7" id="KW-1185">Reference proteome</keyword>
<keyword evidence="2" id="KW-0186">Copper</keyword>
<feature type="transmembrane region" description="Helical" evidence="4">
    <location>
        <begin position="156"/>
        <end position="172"/>
    </location>
</feature>
<keyword evidence="4" id="KW-0472">Membrane</keyword>
<protein>
    <recommendedName>
        <fullName evidence="5">EfeO-type cupredoxin-like domain-containing protein</fullName>
    </recommendedName>
</protein>
<evidence type="ECO:0000256" key="3">
    <source>
        <dbReference type="SAM" id="MobiDB-lite"/>
    </source>
</evidence>
<keyword evidence="4" id="KW-0812">Transmembrane</keyword>
<dbReference type="Gene3D" id="2.60.40.420">
    <property type="entry name" value="Cupredoxins - blue copper proteins"/>
    <property type="match status" value="1"/>
</dbReference>
<sequence length="306" mass="32630">MNPLSIIGLGYFVLVSWNIIALFRFHKHIPCMTGMMCSMVLGMTSGWGIGSVLAVQFPAYLFQVTFISMLLGGAVGTLAGIAIGLMPVLDGMLAGFMGGMMGPMMIGMFPAGTGETAVKLTAILLQGTLFLLFLMLGHELAPHAAKRGRAIYMKPLYLFLAWVALSGFMLLAEKQGSIAADRVPMTGQSQSESHRHGLTPASDSSGAVRSLRIEASDYSFSPGAVNLLSNEKLSITLVNTGSVDHDFEIEGTDIHIHAKPGETVRQLVELNEPGIYRSVCTLPGHKEAGMNAIVTVTKERLSSAAL</sequence>
<dbReference type="RefSeq" id="WP_036581931.1">
    <property type="nucleotide sequence ID" value="NZ_KK082142.1"/>
</dbReference>
<dbReference type="EMBL" id="JFHU01000139">
    <property type="protein sequence ID" value="EXX87950.1"/>
    <property type="molecule type" value="Genomic_DNA"/>
</dbReference>
<gene>
    <name evidence="6" type="ORF">BG53_02850</name>
</gene>
<organism evidence="6 7">
    <name type="scientific">Paenibacillus darwinianus</name>
    <dbReference type="NCBI Taxonomy" id="1380763"/>
    <lineage>
        <taxon>Bacteria</taxon>
        <taxon>Bacillati</taxon>
        <taxon>Bacillota</taxon>
        <taxon>Bacilli</taxon>
        <taxon>Bacillales</taxon>
        <taxon>Paenibacillaceae</taxon>
        <taxon>Paenibacillus</taxon>
    </lineage>
</organism>
<feature type="transmembrane region" description="Helical" evidence="4">
    <location>
        <begin position="60"/>
        <end position="85"/>
    </location>
</feature>
<dbReference type="PANTHER" id="PTHR38439">
    <property type="entry name" value="AURACYANIN-B"/>
    <property type="match status" value="1"/>
</dbReference>
<name>A0A9W5W791_9BACL</name>
<dbReference type="PANTHER" id="PTHR38439:SF3">
    <property type="entry name" value="COPPER-RESISTANT CUPROPROTEIN COPI"/>
    <property type="match status" value="1"/>
</dbReference>
<dbReference type="AlphaFoldDB" id="A0A9W5W791"/>
<evidence type="ECO:0000259" key="5">
    <source>
        <dbReference type="Pfam" id="PF13473"/>
    </source>
</evidence>
<evidence type="ECO:0000313" key="7">
    <source>
        <dbReference type="Proteomes" id="UP000053750"/>
    </source>
</evidence>
<dbReference type="InterPro" id="IPR050845">
    <property type="entry name" value="Cu-binding_ET"/>
</dbReference>
<accession>A0A9W5W791</accession>
<feature type="transmembrane region" description="Helical" evidence="4">
    <location>
        <begin position="92"/>
        <end position="111"/>
    </location>
</feature>
<keyword evidence="1" id="KW-0479">Metal-binding</keyword>
<proteinExistence type="predicted"/>